<keyword evidence="1" id="KW-1133">Transmembrane helix</keyword>
<reference evidence="2 3" key="2">
    <citation type="journal article" date="2011" name="Mol. Biol. Evol.">
        <title>Unity in variety--the pan-genome of the Chlamydiae.</title>
        <authorList>
            <person name="Collingro A."/>
            <person name="Tischler P."/>
            <person name="Weinmaier T."/>
            <person name="Penz T."/>
            <person name="Heinz E."/>
            <person name="Brunham R.C."/>
            <person name="Read T.D."/>
            <person name="Bavoil P.M."/>
            <person name="Sachse K."/>
            <person name="Kahane S."/>
            <person name="Friedman M.G."/>
            <person name="Rattei T."/>
            <person name="Myers G.S."/>
            <person name="Horn M."/>
        </authorList>
    </citation>
    <scope>NUCLEOTIDE SEQUENCE [LARGE SCALE GENOMIC DNA]</scope>
    <source>
        <strain evidence="3">ATCC VR-1471 / Z</strain>
    </source>
</reference>
<evidence type="ECO:0000313" key="2">
    <source>
        <dbReference type="EMBL" id="CCB90109.1"/>
    </source>
</evidence>
<evidence type="ECO:0000256" key="1">
    <source>
        <dbReference type="SAM" id="Phobius"/>
    </source>
</evidence>
<evidence type="ECO:0000313" key="3">
    <source>
        <dbReference type="Proteomes" id="UP000000496"/>
    </source>
</evidence>
<gene>
    <name evidence="2" type="ordered locus">SNE_A22320</name>
</gene>
<dbReference type="STRING" id="331113.SNE_A22320"/>
<dbReference type="EMBL" id="FR872582">
    <property type="protein sequence ID" value="CCB90109.1"/>
    <property type="molecule type" value="Genomic_DNA"/>
</dbReference>
<keyword evidence="3" id="KW-1185">Reference proteome</keyword>
<dbReference type="HOGENOM" id="CLU_536254_0_0_0"/>
<dbReference type="AlphaFoldDB" id="F8L468"/>
<dbReference type="KEGG" id="sng:SNE_A22320"/>
<accession>F8L468</accession>
<protein>
    <submittedName>
        <fullName evidence="2">Uncharacterized protein</fullName>
    </submittedName>
</protein>
<dbReference type="Proteomes" id="UP000000496">
    <property type="component" value="Chromosome gsn.131"/>
</dbReference>
<dbReference type="RefSeq" id="WP_013944575.1">
    <property type="nucleotide sequence ID" value="NC_015713.1"/>
</dbReference>
<name>F8L468_SIMNZ</name>
<reference key="1">
    <citation type="journal article" date="2011" name="Mol. Biol. Evol.">
        <title>Unity in variety -- the pan-genome of the Chlamydiae.</title>
        <authorList>
            <person name="Collingro A."/>
            <person name="Tischler P."/>
            <person name="Weinmaier T."/>
            <person name="Penz T."/>
            <person name="Heinz E."/>
            <person name="Brunham R.C."/>
            <person name="Read T.D."/>
            <person name="Bavoil P.M."/>
            <person name="Sachse K."/>
            <person name="Kahane S."/>
            <person name="Friedman M.G."/>
            <person name="Rattei T."/>
            <person name="Myers G.S.A."/>
            <person name="Horn M."/>
        </authorList>
    </citation>
    <scope>NUCLEOTIDE SEQUENCE</scope>
    <source>
        <strain>Z</strain>
    </source>
</reference>
<keyword evidence="1" id="KW-0812">Transmembrane</keyword>
<proteinExistence type="predicted"/>
<organism evidence="2 3">
    <name type="scientific">Simkania negevensis (strain ATCC VR-1471 / DSM 27360 / Z)</name>
    <dbReference type="NCBI Taxonomy" id="331113"/>
    <lineage>
        <taxon>Bacteria</taxon>
        <taxon>Pseudomonadati</taxon>
        <taxon>Chlamydiota</taxon>
        <taxon>Chlamydiia</taxon>
        <taxon>Parachlamydiales</taxon>
        <taxon>Simkaniaceae</taxon>
        <taxon>Simkania</taxon>
    </lineage>
</organism>
<keyword evidence="1" id="KW-0472">Membrane</keyword>
<feature type="transmembrane region" description="Helical" evidence="1">
    <location>
        <begin position="483"/>
        <end position="504"/>
    </location>
</feature>
<sequence>MATLTHITNNEKVAINQPTKQSVDQKKLDSLFIEQIPGESYLTDKPSEREIESLTISEIDDSTPQATHQVAQSYFHSLGTEIRTVDRMFDGKSVKARVDGSQRFMQIRKDAGREMFIQAARPKIEALLLKHGEKRPFDEVVSIFGFNRLFMRELGSAGTDVDFFMLVDTKNDSLMSDIHTLMKTEIAPALAHMGIDMETASYLMIRMDQYLGKLSETHKTLFTLANTDNVDFITGSKELINRAFTLTNDQLATHFVALLEKNEHIPSSEAIGIKKQVLDKLNGSPDARREIISLLRKMASSELYIGKTPYKGKKTIQTELKKVSPESRSLRKAEVSIKFNFNRIADMYMTTSVDPRREILSGHQIQALEKLSMALSNIKCRIDDEKTHPLLKVQQNYSSVSLEDLRKFSMSDRQVVAELLTAFSIQIDPYSESFAEDSYDALWALSDQMGKVAVALEGTIYEQAIGFIPKPEVKSNQSQSPSYLTIGLASIAAIAVLGLGYAFLKKNS</sequence>